<evidence type="ECO:0000256" key="7">
    <source>
        <dbReference type="ARBA" id="ARBA00022989"/>
    </source>
</evidence>
<evidence type="ECO:0000313" key="17">
    <source>
        <dbReference type="Proteomes" id="UP000008021"/>
    </source>
</evidence>
<feature type="domain" description="Generative cell specific-1/HAP2" evidence="15">
    <location>
        <begin position="142"/>
        <end position="502"/>
    </location>
</feature>
<feature type="compositionally biased region" description="Basic residues" evidence="12">
    <location>
        <begin position="538"/>
        <end position="575"/>
    </location>
</feature>
<dbReference type="InterPro" id="IPR004695">
    <property type="entry name" value="SLAC1/Mae1/Ssu1/TehA"/>
</dbReference>
<organism evidence="16">
    <name type="scientific">Oryza meridionalis</name>
    <dbReference type="NCBI Taxonomy" id="40149"/>
    <lineage>
        <taxon>Eukaryota</taxon>
        <taxon>Viridiplantae</taxon>
        <taxon>Streptophyta</taxon>
        <taxon>Embryophyta</taxon>
        <taxon>Tracheophyta</taxon>
        <taxon>Spermatophyta</taxon>
        <taxon>Magnoliopsida</taxon>
        <taxon>Liliopsida</taxon>
        <taxon>Poales</taxon>
        <taxon>Poaceae</taxon>
        <taxon>BOP clade</taxon>
        <taxon>Oryzoideae</taxon>
        <taxon>Oryzeae</taxon>
        <taxon>Oryzinae</taxon>
        <taxon>Oryza</taxon>
    </lineage>
</organism>
<dbReference type="EnsemblPlants" id="OMERI05G08440.2">
    <property type="protein sequence ID" value="OMERI05G08440.2"/>
    <property type="gene ID" value="OMERI05G08440"/>
</dbReference>
<feature type="transmembrane region" description="Helical" evidence="13">
    <location>
        <begin position="740"/>
        <end position="762"/>
    </location>
</feature>
<dbReference type="AlphaFoldDB" id="A0A0E0DP67"/>
<evidence type="ECO:0000259" key="15">
    <source>
        <dbReference type="Pfam" id="PF10699"/>
    </source>
</evidence>
<dbReference type="InterPro" id="IPR038665">
    <property type="entry name" value="Voltage-dep_anion_channel_sf"/>
</dbReference>
<keyword evidence="11" id="KW-0278">Fertilization</keyword>
<evidence type="ECO:0000256" key="11">
    <source>
        <dbReference type="ARBA" id="ARBA00023279"/>
    </source>
</evidence>
<keyword evidence="6 14" id="KW-0732">Signal</keyword>
<dbReference type="InterPro" id="IPR018928">
    <property type="entry name" value="HAP2/GCS1_dom"/>
</dbReference>
<dbReference type="InterPro" id="IPR040326">
    <property type="entry name" value="HAP2/GCS1"/>
</dbReference>
<evidence type="ECO:0000313" key="16">
    <source>
        <dbReference type="EnsemblPlants" id="OMERI05G08440.2"/>
    </source>
</evidence>
<keyword evidence="10" id="KW-1015">Disulfide bond</keyword>
<dbReference type="Gramene" id="OMERI05G08440.2">
    <property type="protein sequence ID" value="OMERI05G08440.2"/>
    <property type="gene ID" value="OMERI05G08440"/>
</dbReference>
<dbReference type="PANTHER" id="PTHR31764">
    <property type="entry name" value="PROTEIN HAPLESS 2"/>
    <property type="match status" value="1"/>
</dbReference>
<dbReference type="Pfam" id="PF10699">
    <property type="entry name" value="HAP2-GCS1"/>
    <property type="match status" value="2"/>
</dbReference>
<feature type="compositionally biased region" description="Basic and acidic residues" evidence="12">
    <location>
        <begin position="580"/>
        <end position="595"/>
    </location>
</feature>
<evidence type="ECO:0000256" key="9">
    <source>
        <dbReference type="ARBA" id="ARBA00023136"/>
    </source>
</evidence>
<keyword evidence="7 13" id="KW-1133">Transmembrane helix</keyword>
<feature type="transmembrane region" description="Helical" evidence="13">
    <location>
        <begin position="827"/>
        <end position="848"/>
    </location>
</feature>
<feature type="transmembrane region" description="Helical" evidence="13">
    <location>
        <begin position="800"/>
        <end position="820"/>
    </location>
</feature>
<proteinExistence type="inferred from homology"/>
<comment type="similarity">
    <text evidence="3">Belongs to the HAP2/GCS1 family.</text>
</comment>
<evidence type="ECO:0000256" key="12">
    <source>
        <dbReference type="SAM" id="MobiDB-lite"/>
    </source>
</evidence>
<dbReference type="GO" id="GO:0008289">
    <property type="term" value="F:lipid binding"/>
    <property type="evidence" value="ECO:0007669"/>
    <property type="project" value="UniProtKB-KW"/>
</dbReference>
<keyword evidence="8" id="KW-0446">Lipid-binding</keyword>
<evidence type="ECO:0000256" key="5">
    <source>
        <dbReference type="ARBA" id="ARBA00022692"/>
    </source>
</evidence>
<evidence type="ECO:0000256" key="13">
    <source>
        <dbReference type="SAM" id="Phobius"/>
    </source>
</evidence>
<protein>
    <recommendedName>
        <fullName evidence="15">Generative cell specific-1/HAP2 domain-containing protein</fullName>
    </recommendedName>
</protein>
<keyword evidence="5 13" id="KW-0812">Transmembrane</keyword>
<comment type="subcellular location">
    <subcellularLocation>
        <location evidence="2">Cell membrane</location>
        <topology evidence="2">Single-pass type I membrane protein</topology>
    </subcellularLocation>
    <subcellularLocation>
        <location evidence="1">Membrane</location>
        <topology evidence="1">Multi-pass membrane protein</topology>
    </subcellularLocation>
</comment>
<dbReference type="PANTHER" id="PTHR31764:SF0">
    <property type="entry name" value="GENERATIVE CELL SPECIFIC-1_HAP2 DOMAIN-CONTAINING PROTEIN"/>
    <property type="match status" value="1"/>
</dbReference>
<feature type="signal peptide" evidence="14">
    <location>
        <begin position="1"/>
        <end position="23"/>
    </location>
</feature>
<keyword evidence="4" id="KW-1003">Cell membrane</keyword>
<evidence type="ECO:0000256" key="3">
    <source>
        <dbReference type="ARBA" id="ARBA00010929"/>
    </source>
</evidence>
<feature type="region of interest" description="Disordered" evidence="12">
    <location>
        <begin position="538"/>
        <end position="598"/>
    </location>
</feature>
<dbReference type="GO" id="GO:0005886">
    <property type="term" value="C:plasma membrane"/>
    <property type="evidence" value="ECO:0007669"/>
    <property type="project" value="UniProtKB-SubCell"/>
</dbReference>
<evidence type="ECO:0000256" key="8">
    <source>
        <dbReference type="ARBA" id="ARBA00023121"/>
    </source>
</evidence>
<feature type="transmembrane region" description="Helical" evidence="13">
    <location>
        <begin position="769"/>
        <end position="788"/>
    </location>
</feature>
<accession>A0A0E0DP67</accession>
<feature type="transmembrane region" description="Helical" evidence="13">
    <location>
        <begin position="708"/>
        <end position="728"/>
    </location>
</feature>
<dbReference type="GO" id="GO:0055085">
    <property type="term" value="P:transmembrane transport"/>
    <property type="evidence" value="ECO:0007669"/>
    <property type="project" value="InterPro"/>
</dbReference>
<evidence type="ECO:0000256" key="6">
    <source>
        <dbReference type="ARBA" id="ARBA00022729"/>
    </source>
</evidence>
<evidence type="ECO:0000256" key="4">
    <source>
        <dbReference type="ARBA" id="ARBA00022475"/>
    </source>
</evidence>
<name>A0A0E0DP67_9ORYZ</name>
<keyword evidence="9 13" id="KW-0472">Membrane</keyword>
<reference evidence="16" key="1">
    <citation type="submission" date="2015-04" db="UniProtKB">
        <authorList>
            <consortium name="EnsemblPlants"/>
        </authorList>
    </citation>
    <scope>IDENTIFICATION</scope>
</reference>
<dbReference type="Pfam" id="PF03595">
    <property type="entry name" value="SLAC1"/>
    <property type="match status" value="1"/>
</dbReference>
<evidence type="ECO:0000256" key="2">
    <source>
        <dbReference type="ARBA" id="ARBA00004251"/>
    </source>
</evidence>
<reference evidence="16" key="2">
    <citation type="submission" date="2018-05" db="EMBL/GenBank/DDBJ databases">
        <title>OmerRS3 (Oryza meridionalis Reference Sequence Version 3).</title>
        <authorList>
            <person name="Zhang J."/>
            <person name="Kudrna D."/>
            <person name="Lee S."/>
            <person name="Talag J."/>
            <person name="Welchert J."/>
            <person name="Wing R.A."/>
        </authorList>
    </citation>
    <scope>NUCLEOTIDE SEQUENCE [LARGE SCALE GENOMIC DNA]</scope>
    <source>
        <strain evidence="16">cv. OR44</strain>
    </source>
</reference>
<keyword evidence="17" id="KW-1185">Reference proteome</keyword>
<evidence type="ECO:0000256" key="1">
    <source>
        <dbReference type="ARBA" id="ARBA00004141"/>
    </source>
</evidence>
<feature type="domain" description="Generative cell specific-1/HAP2" evidence="15">
    <location>
        <begin position="45"/>
        <end position="140"/>
    </location>
</feature>
<dbReference type="Gene3D" id="1.50.10.150">
    <property type="entry name" value="Voltage-dependent anion channel"/>
    <property type="match status" value="1"/>
</dbReference>
<evidence type="ECO:0000256" key="10">
    <source>
        <dbReference type="ARBA" id="ARBA00023157"/>
    </source>
</evidence>
<sequence>MPRRRTPLPAVLLLLAFVGGACGTEILSKSRLESCSHDSDAGGRLKCDRKLVVDLAVPSGASGGEASLVARVAGVEEENDTPLATKSIRDPPVITVSKSATYALYALTYLDRDVAYRPDEKYVKTHKCEPYAGAKVVGECERFHVFGIGAWSLRFSIRVQVKKGSSVWDVVVGPENTTVVSGDNFLRVKVVGDYAGYTSIPSFEDNYLVTPRKGTGSSQPQDLGNEHSKWMILDRVRFTLDGLECDKIGVGYEAYRNQPNFCSAPYGSCLGNQLWNFWEYDKRRIDNSQLPLYIVEGRFQRINQHPNAGAHTFSVGVTEDLNTNLLIELMADDIEYVYQRSPAKIIDIRVPTFEALSQVGIANVTTKNIGKLESSYSLTFKCSSGISPVEEQLYTMKPDEVIARSFELRSTTDEAAMHQCEAILKASDFSELDREGYRFSTAATVYNNGAQIGPTNDNKKGGFWGSIKALWRNLIDFLTGRLCWTKCPRLFDFGCHIQYVCIGWILLLLLIPAAMVFLWLLHQEGLFDPLYDYRARPRHKKGRHHRHHHDHRHRHGHGHGDHHHHHHGGHHHHHPPAWDVEGHHDRQQYSHEAGRNHHRGYGEVVAAAVAPLRLERPSRPGQTEVDAVVEYRERRSRHERHGGHGHRDGHYSPSEYEAGRVVRKTCYAYWFTEGRTALSMAANPTGHITVVANLVTARAAAELGWREGAVAVFAVAVAHYAVLFVTLYQRLLGANALPAMLRPVFFLFFAAPSMASLAWGAISSSFDTACKMLFFLSLFLFASLVSRPTLFRRAMRRFSVAWWAFPFPLTVLAAASVEYAREVEDHAAVVLVLVLSALSVVVTVAVVVCTAIKTSDLLPHGDDDPLPCASSVTVPLDSFTGSIVSSLSQKEGKAEKHRTLFERVQENYEILVLQTEFFD</sequence>
<feature type="chain" id="PRO_5002357273" description="Generative cell specific-1/HAP2 domain-containing protein" evidence="14">
    <location>
        <begin position="24"/>
        <end position="919"/>
    </location>
</feature>
<evidence type="ECO:0000256" key="14">
    <source>
        <dbReference type="SAM" id="SignalP"/>
    </source>
</evidence>
<feature type="transmembrane region" description="Helical" evidence="13">
    <location>
        <begin position="497"/>
        <end position="521"/>
    </location>
</feature>
<dbReference type="PROSITE" id="PS51257">
    <property type="entry name" value="PROKAR_LIPOPROTEIN"/>
    <property type="match status" value="1"/>
</dbReference>
<dbReference type="Proteomes" id="UP000008021">
    <property type="component" value="Chromosome 5"/>
</dbReference>